<sequence>MVRATNGRRARDYPVDSTPILTAKDAPSQKQLRSNNTAMDNHPVFWRDRQQPEGHPLNLAVKVYCLPPEVMLQAWYLVTLDKKTWMKRLNTKPIDGDAPLLMHWRPLFFSTCVSFGSTLDFINSHFPGTNLTKVKIDALPFSIHEFRRRFVEPLVSLDRHRFLSYATCGFNWSSSSPKDPPNTPPWQSSGFSLDMSHPDRWESYRRWFETHLGILNQMQDSADQMRSDALEKATPLRTHIHSSISSMMLRIGQRNRLDHIATSMTRSSPSGFIHRTWRHSDTVVRTLDDLLLLTREKEWQIIPKMHEGRPCVIRFALEGINKRRGPDSNAPIFQNVEQLKATACYDLDQLF</sequence>
<evidence type="ECO:0000256" key="1">
    <source>
        <dbReference type="SAM" id="MobiDB-lite"/>
    </source>
</evidence>
<accession>A0A2P6NYY7</accession>
<keyword evidence="3" id="KW-1185">Reference proteome</keyword>
<dbReference type="InParanoid" id="A0A2P6NYY7"/>
<reference evidence="2 3" key="1">
    <citation type="journal article" date="2018" name="Genome Biol. Evol.">
        <title>Multiple Roots of Fruiting Body Formation in Amoebozoa.</title>
        <authorList>
            <person name="Hillmann F."/>
            <person name="Forbes G."/>
            <person name="Novohradska S."/>
            <person name="Ferling I."/>
            <person name="Riege K."/>
            <person name="Groth M."/>
            <person name="Westermann M."/>
            <person name="Marz M."/>
            <person name="Spaller T."/>
            <person name="Winckler T."/>
            <person name="Schaap P."/>
            <person name="Glockner G."/>
        </authorList>
    </citation>
    <scope>NUCLEOTIDE SEQUENCE [LARGE SCALE GENOMIC DNA]</scope>
    <source>
        <strain evidence="2 3">Jena</strain>
    </source>
</reference>
<comment type="caution">
    <text evidence="2">The sequence shown here is derived from an EMBL/GenBank/DDBJ whole genome shotgun (WGS) entry which is preliminary data.</text>
</comment>
<protein>
    <submittedName>
        <fullName evidence="2">Uncharacterized protein</fullName>
    </submittedName>
</protein>
<evidence type="ECO:0000313" key="2">
    <source>
        <dbReference type="EMBL" id="PRP89138.1"/>
    </source>
</evidence>
<dbReference type="Proteomes" id="UP000241769">
    <property type="component" value="Unassembled WGS sequence"/>
</dbReference>
<proteinExistence type="predicted"/>
<gene>
    <name evidence="2" type="ORF">PROFUN_01858</name>
</gene>
<dbReference type="EMBL" id="MDYQ01000005">
    <property type="protein sequence ID" value="PRP89138.1"/>
    <property type="molecule type" value="Genomic_DNA"/>
</dbReference>
<organism evidence="2 3">
    <name type="scientific">Planoprotostelium fungivorum</name>
    <dbReference type="NCBI Taxonomy" id="1890364"/>
    <lineage>
        <taxon>Eukaryota</taxon>
        <taxon>Amoebozoa</taxon>
        <taxon>Evosea</taxon>
        <taxon>Variosea</taxon>
        <taxon>Cavosteliida</taxon>
        <taxon>Cavosteliaceae</taxon>
        <taxon>Planoprotostelium</taxon>
    </lineage>
</organism>
<feature type="region of interest" description="Disordered" evidence="1">
    <location>
        <begin position="1"/>
        <end position="20"/>
    </location>
</feature>
<evidence type="ECO:0000313" key="3">
    <source>
        <dbReference type="Proteomes" id="UP000241769"/>
    </source>
</evidence>
<dbReference type="AlphaFoldDB" id="A0A2P6NYY7"/>
<name>A0A2P6NYY7_9EUKA</name>